<sequence>MLNNFFLLIILYQKILKEFPAHKKYEDFNTKSVNNEGEYIKLCNHFPNSNENEVNFCKRAVTILSDIFKIGNERDRDDSCVYFQHWFTDNIREKFSNDNMYFRNYNPSNYHYYVMNNVNYENKTKFKYICLISRDEKNVKVEKDLHDYFRNFYYIKCNGVDEKKCRMYYNYVKYIIPLYKQSRDKHFCCFLANGEVEDRCKHYFICDKIYDPQNLLNVLEGQINGSAWNNYTNNQNYEVYDENRNSYGSSFLHKTINNGRFRINSFKHRYWKSIFCISVFIKFCVVSSCIIKTI</sequence>
<proteinExistence type="predicted"/>
<evidence type="ECO:0000313" key="3">
    <source>
        <dbReference type="Proteomes" id="UP000195521"/>
    </source>
</evidence>
<dbReference type="AlphaFoldDB" id="A0A1Y1JST6"/>
<comment type="caution">
    <text evidence="2">The sequence shown here is derived from an EMBL/GenBank/DDBJ whole genome shotgun (WGS) entry which is preliminary data.</text>
</comment>
<evidence type="ECO:0000256" key="1">
    <source>
        <dbReference type="SAM" id="SignalP"/>
    </source>
</evidence>
<dbReference type="RefSeq" id="XP_028547104.1">
    <property type="nucleotide sequence ID" value="XM_028691303.1"/>
</dbReference>
<gene>
    <name evidence="2" type="ORF">PGO_003390</name>
</gene>
<dbReference type="GeneID" id="39745323"/>
<organism evidence="2 3">
    <name type="scientific">Plasmodium gonderi</name>
    <dbReference type="NCBI Taxonomy" id="77519"/>
    <lineage>
        <taxon>Eukaryota</taxon>
        <taxon>Sar</taxon>
        <taxon>Alveolata</taxon>
        <taxon>Apicomplexa</taxon>
        <taxon>Aconoidasida</taxon>
        <taxon>Haemosporida</taxon>
        <taxon>Plasmodiidae</taxon>
        <taxon>Plasmodium</taxon>
        <taxon>Plasmodium (Plasmodium)</taxon>
    </lineage>
</organism>
<reference evidence="3" key="1">
    <citation type="submission" date="2017-04" db="EMBL/GenBank/DDBJ databases">
        <title>Plasmodium gonderi genome.</title>
        <authorList>
            <person name="Arisue N."/>
            <person name="Honma H."/>
            <person name="Kawai S."/>
            <person name="Tougan T."/>
            <person name="Tanabe K."/>
            <person name="Horii T."/>
        </authorList>
    </citation>
    <scope>NUCLEOTIDE SEQUENCE [LARGE SCALE GENOMIC DNA]</scope>
    <source>
        <strain evidence="3">ATCC 30045</strain>
    </source>
</reference>
<keyword evidence="1" id="KW-0732">Signal</keyword>
<dbReference type="InterPro" id="IPR008780">
    <property type="entry name" value="Plasmodium_Vir"/>
</dbReference>
<accession>A0A1Y1JST6</accession>
<dbReference type="OrthoDB" id="381232at2759"/>
<evidence type="ECO:0000313" key="2">
    <source>
        <dbReference type="EMBL" id="GAW84515.1"/>
    </source>
</evidence>
<dbReference type="EMBL" id="BDQF01000381">
    <property type="protein sequence ID" value="GAW84515.1"/>
    <property type="molecule type" value="Genomic_DNA"/>
</dbReference>
<dbReference type="Proteomes" id="UP000195521">
    <property type="component" value="Unassembled WGS sequence"/>
</dbReference>
<feature type="signal peptide" evidence="1">
    <location>
        <begin position="1"/>
        <end position="17"/>
    </location>
</feature>
<keyword evidence="3" id="KW-1185">Reference proteome</keyword>
<protein>
    <submittedName>
        <fullName evidence="2">Variable surface protein</fullName>
    </submittedName>
</protein>
<dbReference type="Pfam" id="PF05795">
    <property type="entry name" value="Plasmodium_Vir"/>
    <property type="match status" value="1"/>
</dbReference>
<name>A0A1Y1JST6_PLAGO</name>
<feature type="chain" id="PRO_5012756280" evidence="1">
    <location>
        <begin position="18"/>
        <end position="294"/>
    </location>
</feature>